<accession>H1CYW3</accession>
<dbReference type="Proteomes" id="UP000003277">
    <property type="component" value="Unassembled WGS sequence"/>
</dbReference>
<organism evidence="1 2">
    <name type="scientific">Dialister succinatiphilus YIT 11850</name>
    <dbReference type="NCBI Taxonomy" id="742743"/>
    <lineage>
        <taxon>Bacteria</taxon>
        <taxon>Bacillati</taxon>
        <taxon>Bacillota</taxon>
        <taxon>Negativicutes</taxon>
        <taxon>Veillonellales</taxon>
        <taxon>Veillonellaceae</taxon>
        <taxon>Dialister</taxon>
    </lineage>
</organism>
<keyword evidence="2" id="KW-1185">Reference proteome</keyword>
<dbReference type="PATRIC" id="fig|742743.3.peg.567"/>
<name>H1CYW3_9FIRM</name>
<protein>
    <submittedName>
        <fullName evidence="1">Uncharacterized protein</fullName>
    </submittedName>
</protein>
<dbReference type="OrthoDB" id="1624444at2"/>
<comment type="caution">
    <text evidence="1">The sequence shown here is derived from an EMBL/GenBank/DDBJ whole genome shotgun (WGS) entry which is preliminary data.</text>
</comment>
<dbReference type="HOGENOM" id="CLU_825699_0_0_9"/>
<dbReference type="AlphaFoldDB" id="H1CYW3"/>
<evidence type="ECO:0000313" key="2">
    <source>
        <dbReference type="Proteomes" id="UP000003277"/>
    </source>
</evidence>
<evidence type="ECO:0000313" key="1">
    <source>
        <dbReference type="EMBL" id="EHO63534.1"/>
    </source>
</evidence>
<gene>
    <name evidence="1" type="ORF">HMPREF9453_00551</name>
</gene>
<dbReference type="RefSeq" id="WP_008859055.1">
    <property type="nucleotide sequence ID" value="NZ_JH591187.1"/>
</dbReference>
<dbReference type="EMBL" id="ADLT01000015">
    <property type="protein sequence ID" value="EHO63534.1"/>
    <property type="molecule type" value="Genomic_DNA"/>
</dbReference>
<sequence length="336" mass="35632">MTDVKKLQTLDGMLDYPDPNDASKGTTEQQFQEYLKNHYAVMYSLVSMALWQPGATYIKGQVVLSPNMPANTIARVTTAGTSGAAEPVWGAVGSTISDGTAAYIMLPRTIDFATQAEVTAGTNKDKIVTPAMLGQTVQVDLASTKRVNLNEADKSVTPGITGILPVAHGGTGLDHLPYTPNVKGSAWDGTHFPAIGSDGVAEVGSILDFHEKSADDADYSLRLSSSDGKLLVNGTDIMNYIKSQAGVVAGNVSNSNSWWVKLGGTIPLIIQGGHASVNNGNYVGFPISFNSNCASLAMQNDGNYCQYYLYNVSNTGFNYGGSASYTHWISFLAFGL</sequence>
<reference evidence="1 2" key="1">
    <citation type="submission" date="2011-11" db="EMBL/GenBank/DDBJ databases">
        <title>The Genome Sequence of Dialister succinatiphilus YIT 11850.</title>
        <authorList>
            <consortium name="The Broad Institute Genome Sequencing Platform"/>
            <person name="Earl A."/>
            <person name="Ward D."/>
            <person name="Feldgarden M."/>
            <person name="Gevers D."/>
            <person name="Morotomi M."/>
            <person name="Young S.K."/>
            <person name="Zeng Q."/>
            <person name="Gargeya S."/>
            <person name="Fitzgerald M."/>
            <person name="Haas B."/>
            <person name="Abouelleil A."/>
            <person name="Alvarado L."/>
            <person name="Arachchi H.M."/>
            <person name="Berlin A."/>
            <person name="Brown A."/>
            <person name="Chapman S.B."/>
            <person name="Dunbar C."/>
            <person name="Gearin G."/>
            <person name="Goldberg J."/>
            <person name="Griggs A."/>
            <person name="Gujja S."/>
            <person name="Heiman D."/>
            <person name="Howarth C."/>
            <person name="Lui A."/>
            <person name="MacDonald P.J.P."/>
            <person name="Montmayeur A."/>
            <person name="Murphy C."/>
            <person name="Neiman D."/>
            <person name="Pearson M."/>
            <person name="Priest M."/>
            <person name="Roberts A."/>
            <person name="Saif S."/>
            <person name="Shea T."/>
            <person name="Sisk P."/>
            <person name="Stolte C."/>
            <person name="Sykes S."/>
            <person name="Wortman J."/>
            <person name="Nusbaum C."/>
            <person name="Birren B."/>
        </authorList>
    </citation>
    <scope>NUCLEOTIDE SEQUENCE [LARGE SCALE GENOMIC DNA]</scope>
    <source>
        <strain evidence="1 2">YIT 11850</strain>
    </source>
</reference>
<proteinExistence type="predicted"/>
<dbReference type="STRING" id="742743.HMPREF9453_00551"/>